<dbReference type="Pfam" id="PF13947">
    <property type="entry name" value="GUB_WAK_bind"/>
    <property type="match status" value="1"/>
</dbReference>
<feature type="domain" description="Wall-associated receptor kinase galacturonan-binding" evidence="5">
    <location>
        <begin position="33"/>
        <end position="96"/>
    </location>
</feature>
<evidence type="ECO:0000256" key="1">
    <source>
        <dbReference type="ARBA" id="ARBA00004167"/>
    </source>
</evidence>
<evidence type="ECO:0000256" key="3">
    <source>
        <dbReference type="SAM" id="MobiDB-lite"/>
    </source>
</evidence>
<feature type="compositionally biased region" description="Basic and acidic residues" evidence="3">
    <location>
        <begin position="321"/>
        <end position="363"/>
    </location>
</feature>
<evidence type="ECO:0000313" key="6">
    <source>
        <dbReference type="EMBL" id="QCE06509.1"/>
    </source>
</evidence>
<feature type="chain" id="PRO_5020038633" evidence="4">
    <location>
        <begin position="24"/>
        <end position="483"/>
    </location>
</feature>
<dbReference type="GO" id="GO:0030247">
    <property type="term" value="F:polysaccharide binding"/>
    <property type="evidence" value="ECO:0007669"/>
    <property type="project" value="InterPro"/>
</dbReference>
<name>A0A4D6N206_VIGUN</name>
<feature type="compositionally biased region" description="Low complexity" evidence="3">
    <location>
        <begin position="364"/>
        <end position="386"/>
    </location>
</feature>
<keyword evidence="2 4" id="KW-0732">Signal</keyword>
<dbReference type="EMBL" id="CP039353">
    <property type="protein sequence ID" value="QCE06509.1"/>
    <property type="molecule type" value="Genomic_DNA"/>
</dbReference>
<reference evidence="6 7" key="1">
    <citation type="submission" date="2019-04" db="EMBL/GenBank/DDBJ databases">
        <title>An improved genome assembly and genetic linkage map for asparagus bean, Vigna unguiculata ssp. sesquipedialis.</title>
        <authorList>
            <person name="Xia Q."/>
            <person name="Zhang R."/>
            <person name="Dong Y."/>
        </authorList>
    </citation>
    <scope>NUCLEOTIDE SEQUENCE [LARGE SCALE GENOMIC DNA]</scope>
    <source>
        <tissue evidence="6">Leaf</tissue>
    </source>
</reference>
<gene>
    <name evidence="6" type="ORF">DEO72_LG9g1522</name>
</gene>
<feature type="signal peptide" evidence="4">
    <location>
        <begin position="1"/>
        <end position="23"/>
    </location>
</feature>
<dbReference type="PANTHER" id="PTHR33138">
    <property type="entry name" value="OS01G0690200 PROTEIN"/>
    <property type="match status" value="1"/>
</dbReference>
<evidence type="ECO:0000256" key="2">
    <source>
        <dbReference type="ARBA" id="ARBA00022729"/>
    </source>
</evidence>
<evidence type="ECO:0000313" key="7">
    <source>
        <dbReference type="Proteomes" id="UP000501690"/>
    </source>
</evidence>
<feature type="compositionally biased region" description="Acidic residues" evidence="3">
    <location>
        <begin position="394"/>
        <end position="416"/>
    </location>
</feature>
<feature type="compositionally biased region" description="Polar residues" evidence="3">
    <location>
        <begin position="473"/>
        <end position="483"/>
    </location>
</feature>
<comment type="subcellular location">
    <subcellularLocation>
        <location evidence="1">Membrane</location>
        <topology evidence="1">Single-pass membrane protein</topology>
    </subcellularLocation>
</comment>
<dbReference type="AlphaFoldDB" id="A0A4D6N206"/>
<proteinExistence type="predicted"/>
<dbReference type="GO" id="GO:0016020">
    <property type="term" value="C:membrane"/>
    <property type="evidence" value="ECO:0007669"/>
    <property type="project" value="UniProtKB-SubCell"/>
</dbReference>
<feature type="region of interest" description="Disordered" evidence="3">
    <location>
        <begin position="321"/>
        <end position="483"/>
    </location>
</feature>
<organism evidence="6 7">
    <name type="scientific">Vigna unguiculata</name>
    <name type="common">Cowpea</name>
    <dbReference type="NCBI Taxonomy" id="3917"/>
    <lineage>
        <taxon>Eukaryota</taxon>
        <taxon>Viridiplantae</taxon>
        <taxon>Streptophyta</taxon>
        <taxon>Embryophyta</taxon>
        <taxon>Tracheophyta</taxon>
        <taxon>Spermatophyta</taxon>
        <taxon>Magnoliopsida</taxon>
        <taxon>eudicotyledons</taxon>
        <taxon>Gunneridae</taxon>
        <taxon>Pentapetalae</taxon>
        <taxon>rosids</taxon>
        <taxon>fabids</taxon>
        <taxon>Fabales</taxon>
        <taxon>Fabaceae</taxon>
        <taxon>Papilionoideae</taxon>
        <taxon>50 kb inversion clade</taxon>
        <taxon>NPAAA clade</taxon>
        <taxon>indigoferoid/millettioid clade</taxon>
        <taxon>Phaseoleae</taxon>
        <taxon>Vigna</taxon>
    </lineage>
</organism>
<dbReference type="Proteomes" id="UP000501690">
    <property type="component" value="Linkage Group LG9"/>
</dbReference>
<accession>A0A4D6N206</accession>
<feature type="compositionally biased region" description="Low complexity" evidence="3">
    <location>
        <begin position="459"/>
        <end position="471"/>
    </location>
</feature>
<keyword evidence="7" id="KW-1185">Reference proteome</keyword>
<evidence type="ECO:0000259" key="5">
    <source>
        <dbReference type="Pfam" id="PF13947"/>
    </source>
</evidence>
<sequence length="483" mass="54642">MMMWREMVLLLMFLLFLVQQICAINEQEYALDCPTSSCGKIANIRPPFRLKGDPIYSGDNRYELDCENNVTVLYLYGGKYHVQAINYNNFTVRVVDPGVEEQSFSLPRYFLSQSNFTDNYRAVDPYRATQAQLSKLSFNEKSLFKHIIFMNCSHPVSENYKYVNTTPWVKWETKGYTYAIAGDLTAADFEVGCRIKLLSPTSWWGLHANKSSYTMMNSALLYGFEMSWLHTGCEDECGNSSHGECYFDSSILKLQCTLFCNDIFGLLQTECGTGIWFQVLAYPPYDAANDIIEKCSKQHHWERLMTATLVEATTTRNEGRVDCLRMKGDDERNMDWPNEPNKHDDPNRSNDPDLPDDLNKNDDSNGNNDLNRPNDPNGPDDPNGLDNQDKPDNTDEPNDMDGLDDPYEPNDPDGPDEPDRPNDPNKPVDPNTPDDPYGPDDPDGSYDKVGPDDLDGLDDTTGPTTQTSPTSRMGLTTQTGHTT</sequence>
<dbReference type="PANTHER" id="PTHR33138:SF30">
    <property type="entry name" value="LEAF RUST 10 DISEASE-RESISTANCE LOCUS RECEPTOR-LIKE PROTEIN KINASE-LIKE 2.7"/>
    <property type="match status" value="1"/>
</dbReference>
<dbReference type="InterPro" id="IPR025287">
    <property type="entry name" value="WAK_GUB"/>
</dbReference>
<evidence type="ECO:0000256" key="4">
    <source>
        <dbReference type="SAM" id="SignalP"/>
    </source>
</evidence>
<protein>
    <submittedName>
        <fullName evidence="6">Chitin-binding protein</fullName>
    </submittedName>
</protein>